<evidence type="ECO:0000313" key="1">
    <source>
        <dbReference type="EMBL" id="EPZ33831.1"/>
    </source>
</evidence>
<keyword evidence="2" id="KW-1185">Reference proteome</keyword>
<sequence>MTEVVDLETLQNRAAAHAIRKYDGPETRNKICKRCRTFMKTRRQTLNEYPDSEYDSTEEDRKRLEVFGENGLENEIEAAGVTGGSDQKISQLFS</sequence>
<dbReference type="AlphaFoldDB" id="A0A075AU52"/>
<proteinExistence type="predicted"/>
<protein>
    <submittedName>
        <fullName evidence="1">Uncharacterized protein</fullName>
    </submittedName>
</protein>
<dbReference type="HOGENOM" id="CLU_2387413_0_0_1"/>
<dbReference type="EMBL" id="KE561035">
    <property type="protein sequence ID" value="EPZ33831.1"/>
    <property type="molecule type" value="Genomic_DNA"/>
</dbReference>
<evidence type="ECO:0000313" key="2">
    <source>
        <dbReference type="Proteomes" id="UP000030755"/>
    </source>
</evidence>
<organism evidence="1 2">
    <name type="scientific">Rozella allomycis (strain CSF55)</name>
    <dbReference type="NCBI Taxonomy" id="988480"/>
    <lineage>
        <taxon>Eukaryota</taxon>
        <taxon>Fungi</taxon>
        <taxon>Fungi incertae sedis</taxon>
        <taxon>Cryptomycota</taxon>
        <taxon>Cryptomycota incertae sedis</taxon>
        <taxon>Rozella</taxon>
    </lineage>
</organism>
<dbReference type="Proteomes" id="UP000030755">
    <property type="component" value="Unassembled WGS sequence"/>
</dbReference>
<name>A0A075AU52_ROZAC</name>
<gene>
    <name evidence="1" type="ORF">O9G_005608</name>
</gene>
<reference evidence="1 2" key="1">
    <citation type="journal article" date="2013" name="Curr. Biol.">
        <title>Shared signatures of parasitism and phylogenomics unite Cryptomycota and microsporidia.</title>
        <authorList>
            <person name="James T.Y."/>
            <person name="Pelin A."/>
            <person name="Bonen L."/>
            <person name="Ahrendt S."/>
            <person name="Sain D."/>
            <person name="Corradi N."/>
            <person name="Stajich J.E."/>
        </authorList>
    </citation>
    <scope>NUCLEOTIDE SEQUENCE [LARGE SCALE GENOMIC DNA]</scope>
    <source>
        <strain evidence="1 2">CSF55</strain>
    </source>
</reference>
<accession>A0A075AU52</accession>